<keyword evidence="3" id="KW-1185">Reference proteome</keyword>
<dbReference type="Proteomes" id="UP000246464">
    <property type="component" value="Chromosome 8"/>
</dbReference>
<dbReference type="EMBL" id="CP026250">
    <property type="protein sequence ID" value="AWP06144.1"/>
    <property type="molecule type" value="Genomic_DNA"/>
</dbReference>
<dbReference type="AlphaFoldDB" id="A0A2U9BPY4"/>
<organism evidence="2 3">
    <name type="scientific">Scophthalmus maximus</name>
    <name type="common">Turbot</name>
    <name type="synonym">Psetta maxima</name>
    <dbReference type="NCBI Taxonomy" id="52904"/>
    <lineage>
        <taxon>Eukaryota</taxon>
        <taxon>Metazoa</taxon>
        <taxon>Chordata</taxon>
        <taxon>Craniata</taxon>
        <taxon>Vertebrata</taxon>
        <taxon>Euteleostomi</taxon>
        <taxon>Actinopterygii</taxon>
        <taxon>Neopterygii</taxon>
        <taxon>Teleostei</taxon>
        <taxon>Neoteleostei</taxon>
        <taxon>Acanthomorphata</taxon>
        <taxon>Carangaria</taxon>
        <taxon>Pleuronectiformes</taxon>
        <taxon>Pleuronectoidei</taxon>
        <taxon>Scophthalmidae</taxon>
        <taxon>Scophthalmus</taxon>
    </lineage>
</organism>
<evidence type="ECO:0000313" key="2">
    <source>
        <dbReference type="EMBL" id="AWP06144.1"/>
    </source>
</evidence>
<name>A0A2U9BPY4_SCOMX</name>
<feature type="region of interest" description="Disordered" evidence="1">
    <location>
        <begin position="47"/>
        <end position="68"/>
    </location>
</feature>
<evidence type="ECO:0000313" key="3">
    <source>
        <dbReference type="Proteomes" id="UP000246464"/>
    </source>
</evidence>
<evidence type="ECO:0000256" key="1">
    <source>
        <dbReference type="SAM" id="MobiDB-lite"/>
    </source>
</evidence>
<proteinExistence type="predicted"/>
<protein>
    <recommendedName>
        <fullName evidence="4">THAP-type domain-containing protein</fullName>
    </recommendedName>
</protein>
<sequence>MVKTLNSGLRTGSSQTNGLHALGFVTYFRFRIILLVCFTSVTQENVQNRTSFKRVSDPSRPGPRRRRLVNTPRDHFSAASHAKVCSRHFATDDETEPLLSRTGNSRAAVSGTRKRLCK</sequence>
<accession>A0A2U9BPY4</accession>
<feature type="region of interest" description="Disordered" evidence="1">
    <location>
        <begin position="92"/>
        <end position="118"/>
    </location>
</feature>
<reference evidence="2 3" key="1">
    <citation type="submission" date="2017-12" db="EMBL/GenBank/DDBJ databases">
        <title>Integrating genomic resources of turbot (Scophthalmus maximus) in depth evaluation of genetic and physical mapping variation across individuals.</title>
        <authorList>
            <person name="Martinez P."/>
        </authorList>
    </citation>
    <scope>NUCLEOTIDE SEQUENCE [LARGE SCALE GENOMIC DNA]</scope>
</reference>
<evidence type="ECO:0008006" key="4">
    <source>
        <dbReference type="Google" id="ProtNLM"/>
    </source>
</evidence>
<gene>
    <name evidence="2" type="ORF">SMAX5B_001817</name>
</gene>